<feature type="region of interest" description="Disordered" evidence="1">
    <location>
        <begin position="117"/>
        <end position="139"/>
    </location>
</feature>
<evidence type="ECO:0000313" key="4">
    <source>
        <dbReference type="EMBL" id="CAH0521638.1"/>
    </source>
</evidence>
<dbReference type="AlphaFoldDB" id="A0AAU9KPQ8"/>
<feature type="region of interest" description="Disordered" evidence="1">
    <location>
        <begin position="186"/>
        <end position="234"/>
    </location>
</feature>
<feature type="region of interest" description="Disordered" evidence="1">
    <location>
        <begin position="255"/>
        <end position="275"/>
    </location>
</feature>
<feature type="transmembrane region" description="Helical" evidence="2">
    <location>
        <begin position="5"/>
        <end position="30"/>
    </location>
</feature>
<keyword evidence="2" id="KW-0472">Membrane</keyword>
<evidence type="ECO:0000256" key="2">
    <source>
        <dbReference type="SAM" id="Phobius"/>
    </source>
</evidence>
<name>A0AAU9KPQ8_9STRA</name>
<gene>
    <name evidence="4" type="ORF">PBS001_LOCUS8081</name>
    <name evidence="3" type="ORF">PBS003_LOCUS2082</name>
</gene>
<proteinExistence type="predicted"/>
<keyword evidence="2" id="KW-1133">Transmembrane helix</keyword>
<evidence type="ECO:0000256" key="1">
    <source>
        <dbReference type="SAM" id="MobiDB-lite"/>
    </source>
</evidence>
<dbReference type="EMBL" id="CAKKTJ010000121">
    <property type="protein sequence ID" value="CAH0475253.1"/>
    <property type="molecule type" value="Genomic_DNA"/>
</dbReference>
<evidence type="ECO:0000313" key="3">
    <source>
        <dbReference type="EMBL" id="CAH0475253.1"/>
    </source>
</evidence>
<sequence length="309" mass="34028">MGRGFLCIVGVAVVALLLLTIATLFCLLMLLVQLVTLRYTLMSGAVALTLWFVNSRRQRYAKGFYSCSRVPQTQSSQQAEEKAALLKREQEKEEALMQMKAAVSYTAYAEMLSGHHKKVVTTPPSETESEDDDSEAVGAGEAREVVGAGEARKVVGEGEACINKKVQTNAPYSRHCMSLTDVRMRSHTTDAKPQGQEATRLRSSSAIGGSRFGRSSARGKVVCTSSADGTAEKRKIPRRRADTGMMNNVKQMERSRRATFASKQDVRTASSRSNSEDALRVEGYWIGDFCVQRRVVSRRVHHANSPKAK</sequence>
<protein>
    <submittedName>
        <fullName evidence="3">Uncharacterized protein</fullName>
    </submittedName>
</protein>
<evidence type="ECO:0000313" key="5">
    <source>
        <dbReference type="Proteomes" id="UP001158986"/>
    </source>
</evidence>
<feature type="transmembrane region" description="Helical" evidence="2">
    <location>
        <begin position="36"/>
        <end position="53"/>
    </location>
</feature>
<organism evidence="3 6">
    <name type="scientific">Peronospora belbahrii</name>
    <dbReference type="NCBI Taxonomy" id="622444"/>
    <lineage>
        <taxon>Eukaryota</taxon>
        <taxon>Sar</taxon>
        <taxon>Stramenopiles</taxon>
        <taxon>Oomycota</taxon>
        <taxon>Peronosporomycetes</taxon>
        <taxon>Peronosporales</taxon>
        <taxon>Peronosporaceae</taxon>
        <taxon>Peronospora</taxon>
    </lineage>
</organism>
<keyword evidence="2" id="KW-0812">Transmembrane</keyword>
<keyword evidence="5" id="KW-1185">Reference proteome</keyword>
<dbReference type="Proteomes" id="UP001160483">
    <property type="component" value="Unassembled WGS sequence"/>
</dbReference>
<feature type="compositionally biased region" description="Low complexity" evidence="1">
    <location>
        <begin position="202"/>
        <end position="219"/>
    </location>
</feature>
<comment type="caution">
    <text evidence="3">The sequence shown here is derived from an EMBL/GenBank/DDBJ whole genome shotgun (WGS) entry which is preliminary data.</text>
</comment>
<accession>A0AAU9KPQ8</accession>
<dbReference type="EMBL" id="CAKLCB010000381">
    <property type="protein sequence ID" value="CAH0521638.1"/>
    <property type="molecule type" value="Genomic_DNA"/>
</dbReference>
<dbReference type="Proteomes" id="UP001158986">
    <property type="component" value="Unassembled WGS sequence"/>
</dbReference>
<evidence type="ECO:0000313" key="6">
    <source>
        <dbReference type="Proteomes" id="UP001160483"/>
    </source>
</evidence>
<reference evidence="3 5" key="1">
    <citation type="submission" date="2021-11" db="EMBL/GenBank/DDBJ databases">
        <authorList>
            <person name="Islam A."/>
            <person name="Islam S."/>
            <person name="Flora M.S."/>
            <person name="Rahman M."/>
            <person name="Ziaur R.M."/>
            <person name="Epstein J.H."/>
            <person name="Hassan M."/>
            <person name="Klassen M."/>
            <person name="Woodard K."/>
            <person name="Webb A."/>
            <person name="Webby R.J."/>
            <person name="El Zowalaty M.E."/>
        </authorList>
    </citation>
    <scope>NUCLEOTIDE SEQUENCE</scope>
    <source>
        <strain evidence="4">Pbs1</strain>
        <strain evidence="3">Pbs3</strain>
    </source>
</reference>